<feature type="compositionally biased region" description="Low complexity" evidence="1">
    <location>
        <begin position="303"/>
        <end position="319"/>
    </location>
</feature>
<organism evidence="2 3">
    <name type="scientific">Coniophora puteana (strain RWD-64-598)</name>
    <name type="common">Brown rot fungus</name>
    <dbReference type="NCBI Taxonomy" id="741705"/>
    <lineage>
        <taxon>Eukaryota</taxon>
        <taxon>Fungi</taxon>
        <taxon>Dikarya</taxon>
        <taxon>Basidiomycota</taxon>
        <taxon>Agaricomycotina</taxon>
        <taxon>Agaricomycetes</taxon>
        <taxon>Agaricomycetidae</taxon>
        <taxon>Boletales</taxon>
        <taxon>Coniophorineae</taxon>
        <taxon>Coniophoraceae</taxon>
        <taxon>Coniophora</taxon>
    </lineage>
</organism>
<sequence length="453" mass="49104">MSSFDDDAFSSNSSRYLSAPAPKKQPSRSGLRSHQPATSSPLSHGMADSGAHSLAHELAAALMPEPSSGSKLLAEEFGIEYDEGAEGIDEQNEAAYPSSSANLANELQTQDDQYPAMDQPMSPTTAYTFSAQQASWGIPQEENQQEPDPESQVDGEEEEEEEQDTTQQSLEMLTANLHLTDKFISLLRQIDTSEDPKSGRSSQPALEARAADIVRRIDETTRDRESQLRELLDYDRELKKIEAEMGGNDVLGQLDELETERPSKALLSAAVTLTTPEGSAAPNNSSIPLKSDNDGTRTPPPSSSHQRSPSASPLSPLSPTKKTHVARSSSVSSAIVPTAPPESTLAHLTNLRGFSASLMSSLSVISEQAQVNGAATAEAGRKLRALKNKLGGWRAEWDSAEKSRDKIEQWETGQLENIGFRQDGRKICEEHLEAFKRALDDAGTRTQQIMVGS</sequence>
<feature type="compositionally biased region" description="Polar residues" evidence="1">
    <location>
        <begin position="121"/>
        <end position="135"/>
    </location>
</feature>
<feature type="compositionally biased region" description="Low complexity" evidence="1">
    <location>
        <begin position="326"/>
        <end position="337"/>
    </location>
</feature>
<feature type="region of interest" description="Disordered" evidence="1">
    <location>
        <begin position="190"/>
        <end position="210"/>
    </location>
</feature>
<accession>A0A5M3MJC0</accession>
<dbReference type="RefSeq" id="XP_007770842.1">
    <property type="nucleotide sequence ID" value="XM_007772652.1"/>
</dbReference>
<evidence type="ECO:0000313" key="2">
    <source>
        <dbReference type="EMBL" id="EIW79146.1"/>
    </source>
</evidence>
<feature type="region of interest" description="Disordered" evidence="1">
    <location>
        <begin position="1"/>
        <end position="51"/>
    </location>
</feature>
<reference evidence="3" key="1">
    <citation type="journal article" date="2012" name="Science">
        <title>The Paleozoic origin of enzymatic lignin decomposition reconstructed from 31 fungal genomes.</title>
        <authorList>
            <person name="Floudas D."/>
            <person name="Binder M."/>
            <person name="Riley R."/>
            <person name="Barry K."/>
            <person name="Blanchette R.A."/>
            <person name="Henrissat B."/>
            <person name="Martinez A.T."/>
            <person name="Otillar R."/>
            <person name="Spatafora J.W."/>
            <person name="Yadav J.S."/>
            <person name="Aerts A."/>
            <person name="Benoit I."/>
            <person name="Boyd A."/>
            <person name="Carlson A."/>
            <person name="Copeland A."/>
            <person name="Coutinho P.M."/>
            <person name="de Vries R.P."/>
            <person name="Ferreira P."/>
            <person name="Findley K."/>
            <person name="Foster B."/>
            <person name="Gaskell J."/>
            <person name="Glotzer D."/>
            <person name="Gorecki P."/>
            <person name="Heitman J."/>
            <person name="Hesse C."/>
            <person name="Hori C."/>
            <person name="Igarashi K."/>
            <person name="Jurgens J.A."/>
            <person name="Kallen N."/>
            <person name="Kersten P."/>
            <person name="Kohler A."/>
            <person name="Kuees U."/>
            <person name="Kumar T.K.A."/>
            <person name="Kuo A."/>
            <person name="LaButti K."/>
            <person name="Larrondo L.F."/>
            <person name="Lindquist E."/>
            <person name="Ling A."/>
            <person name="Lombard V."/>
            <person name="Lucas S."/>
            <person name="Lundell T."/>
            <person name="Martin R."/>
            <person name="McLaughlin D.J."/>
            <person name="Morgenstern I."/>
            <person name="Morin E."/>
            <person name="Murat C."/>
            <person name="Nagy L.G."/>
            <person name="Nolan M."/>
            <person name="Ohm R.A."/>
            <person name="Patyshakuliyeva A."/>
            <person name="Rokas A."/>
            <person name="Ruiz-Duenas F.J."/>
            <person name="Sabat G."/>
            <person name="Salamov A."/>
            <person name="Samejima M."/>
            <person name="Schmutz J."/>
            <person name="Slot J.C."/>
            <person name="St John F."/>
            <person name="Stenlid J."/>
            <person name="Sun H."/>
            <person name="Sun S."/>
            <person name="Syed K."/>
            <person name="Tsang A."/>
            <person name="Wiebenga A."/>
            <person name="Young D."/>
            <person name="Pisabarro A."/>
            <person name="Eastwood D.C."/>
            <person name="Martin F."/>
            <person name="Cullen D."/>
            <person name="Grigoriev I.V."/>
            <person name="Hibbett D.S."/>
        </authorList>
    </citation>
    <scope>NUCLEOTIDE SEQUENCE [LARGE SCALE GENOMIC DNA]</scope>
    <source>
        <strain evidence="3">RWD-64-598 SS2</strain>
    </source>
</reference>
<dbReference type="AlphaFoldDB" id="A0A5M3MJC0"/>
<gene>
    <name evidence="2" type="ORF">CONPUDRAFT_166937</name>
</gene>
<feature type="compositionally biased region" description="Acidic residues" evidence="1">
    <location>
        <begin position="143"/>
        <end position="164"/>
    </location>
</feature>
<protein>
    <submittedName>
        <fullName evidence="2">Uncharacterized protein</fullName>
    </submittedName>
</protein>
<feature type="region of interest" description="Disordered" evidence="1">
    <location>
        <begin position="274"/>
        <end position="338"/>
    </location>
</feature>
<keyword evidence="3" id="KW-1185">Reference proteome</keyword>
<dbReference type="EMBL" id="JH711581">
    <property type="protein sequence ID" value="EIW79146.1"/>
    <property type="molecule type" value="Genomic_DNA"/>
</dbReference>
<feature type="compositionally biased region" description="Polar residues" evidence="1">
    <location>
        <begin position="97"/>
        <end position="112"/>
    </location>
</feature>
<feature type="region of interest" description="Disordered" evidence="1">
    <location>
        <begin position="82"/>
        <end position="174"/>
    </location>
</feature>
<dbReference type="OMA" id="EHTQVNA"/>
<dbReference type="KEGG" id="cput:CONPUDRAFT_166937"/>
<comment type="caution">
    <text evidence="2">The sequence shown here is derived from an EMBL/GenBank/DDBJ whole genome shotgun (WGS) entry which is preliminary data.</text>
</comment>
<evidence type="ECO:0000256" key="1">
    <source>
        <dbReference type="SAM" id="MobiDB-lite"/>
    </source>
</evidence>
<dbReference type="OrthoDB" id="3364905at2759"/>
<name>A0A5M3MJC0_CONPW</name>
<feature type="compositionally biased region" description="Polar residues" evidence="1">
    <location>
        <begin position="274"/>
        <end position="288"/>
    </location>
</feature>
<proteinExistence type="predicted"/>
<evidence type="ECO:0000313" key="3">
    <source>
        <dbReference type="Proteomes" id="UP000053558"/>
    </source>
</evidence>
<dbReference type="Proteomes" id="UP000053558">
    <property type="component" value="Unassembled WGS sequence"/>
</dbReference>
<feature type="compositionally biased region" description="Polar residues" evidence="1">
    <location>
        <begin position="27"/>
        <end position="42"/>
    </location>
</feature>
<dbReference type="GeneID" id="19205677"/>
<feature type="compositionally biased region" description="Acidic residues" evidence="1">
    <location>
        <begin position="82"/>
        <end position="92"/>
    </location>
</feature>